<keyword evidence="9" id="KW-0677">Repeat</keyword>
<dbReference type="GO" id="GO:0140945">
    <property type="term" value="F:histone H3K4 monomethyltransferase activity"/>
    <property type="evidence" value="ECO:0007669"/>
    <property type="project" value="UniProtKB-EC"/>
</dbReference>
<dbReference type="CDD" id="cd15513">
    <property type="entry name" value="PHD5_KMT2C_like"/>
    <property type="match status" value="1"/>
</dbReference>
<dbReference type="Pfam" id="PF13832">
    <property type="entry name" value="zf-HC5HC2H_2"/>
    <property type="match status" value="1"/>
</dbReference>
<dbReference type="Gene3D" id="1.10.30.10">
    <property type="entry name" value="High mobility group box domain"/>
    <property type="match status" value="1"/>
</dbReference>
<dbReference type="InterPro" id="IPR001214">
    <property type="entry name" value="SET_dom"/>
</dbReference>
<evidence type="ECO:0000256" key="6">
    <source>
        <dbReference type="ARBA" id="ARBA00022679"/>
    </source>
</evidence>
<evidence type="ECO:0000256" key="2">
    <source>
        <dbReference type="ARBA" id="ARBA00022481"/>
    </source>
</evidence>
<dbReference type="InterPro" id="IPR013083">
    <property type="entry name" value="Znf_RING/FYVE/PHD"/>
</dbReference>
<comment type="subunit">
    <text evidence="22">Component of the MLL2 complex (also named ASCOM complex), at least composed of catalytic subunit KMT2D/MLL2, ASH2L, RBBP5, WDR5, NCOA6, DPY30, KDM6A, PAXIP1/PTIP, PAGR1 and alpha- and beta-tubulin. Forms a core complex with the evolutionary conserved subcomplex WRAD composed of WDR5, RBBP5, ASH2L/ASH2 and DPY30 subunits; WRAD differentially stimulates the methyltransferase activity. Interacts with ESR1; interaction is direct. Interacts (via WIN motif) with WDR5.</text>
</comment>
<feature type="region of interest" description="Disordered" evidence="28">
    <location>
        <begin position="2844"/>
        <end position="3005"/>
    </location>
</feature>
<feature type="compositionally biased region" description="Low complexity" evidence="28">
    <location>
        <begin position="1988"/>
        <end position="1999"/>
    </location>
</feature>
<dbReference type="SMART" id="SM00508">
    <property type="entry name" value="PostSET"/>
    <property type="match status" value="1"/>
</dbReference>
<evidence type="ECO:0000256" key="11">
    <source>
        <dbReference type="ARBA" id="ARBA00022833"/>
    </source>
</evidence>
<dbReference type="GO" id="GO:0044666">
    <property type="term" value="C:MLL3/4 complex"/>
    <property type="evidence" value="ECO:0007669"/>
    <property type="project" value="TreeGrafter"/>
</dbReference>
<dbReference type="SMART" id="SM00249">
    <property type="entry name" value="PHD"/>
    <property type="match status" value="7"/>
</dbReference>
<feature type="compositionally biased region" description="Pro residues" evidence="28">
    <location>
        <begin position="590"/>
        <end position="631"/>
    </location>
</feature>
<dbReference type="SMART" id="SM00542">
    <property type="entry name" value="FYRC"/>
    <property type="match status" value="1"/>
</dbReference>
<feature type="compositionally biased region" description="Pro residues" evidence="28">
    <location>
        <begin position="502"/>
        <end position="529"/>
    </location>
</feature>
<evidence type="ECO:0000256" key="18">
    <source>
        <dbReference type="ARBA" id="ARBA00023242"/>
    </source>
</evidence>
<feature type="compositionally biased region" description="Low complexity" evidence="28">
    <location>
        <begin position="4221"/>
        <end position="4243"/>
    </location>
</feature>
<feature type="domain" description="PHD-type" evidence="29">
    <location>
        <begin position="226"/>
        <end position="276"/>
    </location>
</feature>
<dbReference type="SMART" id="SM00398">
    <property type="entry name" value="HMG"/>
    <property type="match status" value="1"/>
</dbReference>
<proteinExistence type="predicted"/>
<feature type="compositionally biased region" description="Pro residues" evidence="28">
    <location>
        <begin position="2619"/>
        <end position="2630"/>
    </location>
</feature>
<feature type="compositionally biased region" description="Pro residues" evidence="28">
    <location>
        <begin position="892"/>
        <end position="901"/>
    </location>
</feature>
<feature type="domain" description="SET" evidence="31">
    <location>
        <begin position="5412"/>
        <end position="5528"/>
    </location>
</feature>
<evidence type="ECO:0000256" key="10">
    <source>
        <dbReference type="ARBA" id="ARBA00022771"/>
    </source>
</evidence>
<evidence type="ECO:0000256" key="13">
    <source>
        <dbReference type="ARBA" id="ARBA00022853"/>
    </source>
</evidence>
<feature type="compositionally biased region" description="Pro residues" evidence="28">
    <location>
        <begin position="1003"/>
        <end position="1017"/>
    </location>
</feature>
<dbReference type="CDD" id="cd22027">
    <property type="entry name" value="HMG-box_KMT2D"/>
    <property type="match status" value="1"/>
</dbReference>
<dbReference type="SUPFAM" id="SSF82199">
    <property type="entry name" value="SET domain"/>
    <property type="match status" value="1"/>
</dbReference>
<keyword evidence="10 26" id="KW-0863">Zinc-finger</keyword>
<evidence type="ECO:0000256" key="7">
    <source>
        <dbReference type="ARBA" id="ARBA00022691"/>
    </source>
</evidence>
<feature type="compositionally biased region" description="Basic and acidic residues" evidence="28">
    <location>
        <begin position="800"/>
        <end position="875"/>
    </location>
</feature>
<dbReference type="FunFam" id="2.170.270.10:FF:000119">
    <property type="entry name" value="Histone-lysine N-methyltransferase"/>
    <property type="match status" value="1"/>
</dbReference>
<dbReference type="Gene3D" id="3.30.40.10">
    <property type="entry name" value="Zinc/RING finger domain, C3HC4 (zinc finger)"/>
    <property type="match status" value="7"/>
</dbReference>
<feature type="compositionally biased region" description="Low complexity" evidence="28">
    <location>
        <begin position="2418"/>
        <end position="2440"/>
    </location>
</feature>
<feature type="compositionally biased region" description="Basic and acidic residues" evidence="28">
    <location>
        <begin position="1841"/>
        <end position="1850"/>
    </location>
</feature>
<dbReference type="GO" id="GO:0003713">
    <property type="term" value="F:transcription coactivator activity"/>
    <property type="evidence" value="ECO:0007669"/>
    <property type="project" value="TreeGrafter"/>
</dbReference>
<feature type="compositionally biased region" description="Pro residues" evidence="28">
    <location>
        <begin position="4634"/>
        <end position="4648"/>
    </location>
</feature>
<keyword evidence="2" id="KW-0488">Methylation</keyword>
<keyword evidence="18" id="KW-0539">Nucleus</keyword>
<feature type="compositionally biased region" description="Basic and acidic residues" evidence="28">
    <location>
        <begin position="4981"/>
        <end position="4991"/>
    </location>
</feature>
<feature type="region of interest" description="Disordered" evidence="28">
    <location>
        <begin position="3630"/>
        <end position="3699"/>
    </location>
</feature>
<feature type="region of interest" description="Disordered" evidence="28">
    <location>
        <begin position="4920"/>
        <end position="4995"/>
    </location>
</feature>
<dbReference type="PANTHER" id="PTHR45888:SF2">
    <property type="entry name" value="HISTONE-LYSINE N-METHYLTRANSFERASE 2D"/>
    <property type="match status" value="1"/>
</dbReference>
<dbReference type="SMART" id="SM00541">
    <property type="entry name" value="FYRN"/>
    <property type="match status" value="1"/>
</dbReference>
<feature type="compositionally biased region" description="Low complexity" evidence="28">
    <location>
        <begin position="3679"/>
        <end position="3689"/>
    </location>
</feature>
<feature type="compositionally biased region" description="Basic and acidic residues" evidence="28">
    <location>
        <begin position="766"/>
        <end position="776"/>
    </location>
</feature>
<dbReference type="FunFam" id="3.30.40.10:FF:001142">
    <property type="entry name" value="Histone-lysine N-methyltransferase"/>
    <property type="match status" value="1"/>
</dbReference>
<feature type="compositionally biased region" description="Pro residues" evidence="28">
    <location>
        <begin position="2940"/>
        <end position="2949"/>
    </location>
</feature>
<feature type="compositionally biased region" description="Low complexity" evidence="28">
    <location>
        <begin position="3272"/>
        <end position="3292"/>
    </location>
</feature>
<evidence type="ECO:0000259" key="32">
    <source>
        <dbReference type="PROSITE" id="PS50868"/>
    </source>
</evidence>
<feature type="compositionally biased region" description="Basic and acidic residues" evidence="28">
    <location>
        <begin position="4843"/>
        <end position="4860"/>
    </location>
</feature>
<feature type="compositionally biased region" description="Polar residues" evidence="28">
    <location>
        <begin position="4155"/>
        <end position="4167"/>
    </location>
</feature>
<dbReference type="InterPro" id="IPR003888">
    <property type="entry name" value="FYrich_N"/>
</dbReference>
<feature type="region of interest" description="Disordered" evidence="28">
    <location>
        <begin position="3272"/>
        <end position="3332"/>
    </location>
</feature>
<feature type="compositionally biased region" description="Low complexity" evidence="28">
    <location>
        <begin position="920"/>
        <end position="937"/>
    </location>
</feature>
<feature type="domain" description="PHD-type" evidence="33">
    <location>
        <begin position="104"/>
        <end position="218"/>
    </location>
</feature>
<feature type="compositionally biased region" description="Basic residues" evidence="28">
    <location>
        <begin position="1319"/>
        <end position="1338"/>
    </location>
</feature>
<dbReference type="CDD" id="cd15597">
    <property type="entry name" value="PHD3_KMT2D"/>
    <property type="match status" value="1"/>
</dbReference>
<protein>
    <recommendedName>
        <fullName evidence="23">Histone-lysine N-methyltransferase 2D</fullName>
        <ecNumber evidence="19">2.1.1.364</ecNumber>
    </recommendedName>
    <alternativeName>
        <fullName evidence="25">ALL1-related protein</fullName>
    </alternativeName>
    <alternativeName>
        <fullName evidence="24">Myeloid/lymphoid or mixed-lineage leukemia protein 2</fullName>
    </alternativeName>
</protein>
<dbReference type="Pfam" id="PF05964">
    <property type="entry name" value="FYRN"/>
    <property type="match status" value="1"/>
</dbReference>
<dbReference type="SMART" id="SM00317">
    <property type="entry name" value="SET"/>
    <property type="match status" value="1"/>
</dbReference>
<dbReference type="PROSITE" id="PS50280">
    <property type="entry name" value="SET"/>
    <property type="match status" value="1"/>
</dbReference>
<feature type="compositionally biased region" description="Low complexity" evidence="28">
    <location>
        <begin position="3857"/>
        <end position="3872"/>
    </location>
</feature>
<feature type="compositionally biased region" description="Pro residues" evidence="28">
    <location>
        <begin position="4353"/>
        <end position="4362"/>
    </location>
</feature>
<dbReference type="InterPro" id="IPR019787">
    <property type="entry name" value="Znf_PHD-finger"/>
</dbReference>
<feature type="compositionally biased region" description="Basic and acidic residues" evidence="28">
    <location>
        <begin position="712"/>
        <end position="742"/>
    </location>
</feature>
<reference evidence="35" key="1">
    <citation type="submission" date="2025-08" db="UniProtKB">
        <authorList>
            <consortium name="RefSeq"/>
        </authorList>
    </citation>
    <scope>IDENTIFICATION</scope>
    <source>
        <tissue evidence="35">Liver</tissue>
    </source>
</reference>
<feature type="domain" description="PHD-type" evidence="29">
    <location>
        <begin position="1513"/>
        <end position="1568"/>
    </location>
</feature>
<dbReference type="CDD" id="cd15698">
    <property type="entry name" value="ePHD2_KMT2D"/>
    <property type="match status" value="1"/>
</dbReference>
<feature type="compositionally biased region" description="Low complexity" evidence="28">
    <location>
        <begin position="4260"/>
        <end position="4274"/>
    </location>
</feature>
<evidence type="ECO:0000259" key="30">
    <source>
        <dbReference type="PROSITE" id="PS50089"/>
    </source>
</evidence>
<evidence type="ECO:0000256" key="22">
    <source>
        <dbReference type="ARBA" id="ARBA00065650"/>
    </source>
</evidence>
<dbReference type="CTD" id="8085"/>
<dbReference type="InterPro" id="IPR001841">
    <property type="entry name" value="Znf_RING"/>
</dbReference>
<keyword evidence="14" id="KW-0007">Acetylation</keyword>
<dbReference type="FunFam" id="3.30.40.10:FF:000336">
    <property type="entry name" value="Histone-lysine N-methyltransferase"/>
    <property type="match status" value="1"/>
</dbReference>
<dbReference type="CDD" id="cd15601">
    <property type="entry name" value="PHD5_KMT2D"/>
    <property type="match status" value="1"/>
</dbReference>
<feature type="region of interest" description="Disordered" evidence="28">
    <location>
        <begin position="3988"/>
        <end position="4204"/>
    </location>
</feature>
<evidence type="ECO:0000256" key="5">
    <source>
        <dbReference type="ARBA" id="ARBA00022603"/>
    </source>
</evidence>
<feature type="compositionally biased region" description="Low complexity" evidence="28">
    <location>
        <begin position="3768"/>
        <end position="3791"/>
    </location>
</feature>
<comment type="function">
    <text evidence="21">Histone methyltransferase that catalyzes methyl group transfer from S-adenosyl-L-methionine to the epsilon-amino group of 'Lys-4' of histone H3 (H3K4). Part of chromatin remodeling machinery predominantly forms H3K4me1 methylation marks at active chromatin sites where transcription and DNA repair take place. Acts as a coactivator for estrogen receptor by being recruited by ESR1, thereby activating transcription.</text>
</comment>
<keyword evidence="6" id="KW-0808">Transferase</keyword>
<dbReference type="CDD" id="cd19209">
    <property type="entry name" value="SET_KMT2D"/>
    <property type="match status" value="1"/>
</dbReference>
<evidence type="ECO:0000256" key="9">
    <source>
        <dbReference type="ARBA" id="ARBA00022737"/>
    </source>
</evidence>
<dbReference type="InterPro" id="IPR034732">
    <property type="entry name" value="EPHD"/>
</dbReference>
<feature type="compositionally biased region" description="Pro residues" evidence="28">
    <location>
        <begin position="645"/>
        <end position="694"/>
    </location>
</feature>
<dbReference type="InterPro" id="IPR046999">
    <property type="entry name" value="KMT2D_PHD5"/>
</dbReference>
<evidence type="ECO:0000259" key="33">
    <source>
        <dbReference type="PROSITE" id="PS51805"/>
    </source>
</evidence>
<feature type="coiled-coil region" evidence="27">
    <location>
        <begin position="3570"/>
        <end position="3614"/>
    </location>
</feature>
<evidence type="ECO:0000256" key="20">
    <source>
        <dbReference type="ARBA" id="ARBA00049353"/>
    </source>
</evidence>
<dbReference type="PROSITE" id="PS50016">
    <property type="entry name" value="ZF_PHD_2"/>
    <property type="match status" value="5"/>
</dbReference>
<dbReference type="RefSeq" id="XP_006729357.1">
    <property type="nucleotide sequence ID" value="XM_006729294.2"/>
</dbReference>
<dbReference type="FunFam" id="3.30.40.10:FF:000070">
    <property type="entry name" value="Histone-lysine N-methyltransferase"/>
    <property type="match status" value="1"/>
</dbReference>
<keyword evidence="17" id="KW-0804">Transcription</keyword>
<feature type="compositionally biased region" description="Basic and acidic residues" evidence="28">
    <location>
        <begin position="1646"/>
        <end position="1675"/>
    </location>
</feature>
<dbReference type="InterPro" id="IPR046341">
    <property type="entry name" value="SET_dom_sf"/>
</dbReference>
<dbReference type="Pfam" id="PF13771">
    <property type="entry name" value="zf-HC5HC2H"/>
    <property type="match status" value="1"/>
</dbReference>
<feature type="compositionally biased region" description="Low complexity" evidence="28">
    <location>
        <begin position="578"/>
        <end position="589"/>
    </location>
</feature>
<dbReference type="InterPro" id="IPR047000">
    <property type="entry name" value="KMT2D_PHD3"/>
</dbReference>
<feature type="region of interest" description="Disordered" evidence="28">
    <location>
        <begin position="2706"/>
        <end position="2797"/>
    </location>
</feature>
<feature type="region of interest" description="Disordered" evidence="28">
    <location>
        <begin position="3092"/>
        <end position="3120"/>
    </location>
</feature>
<dbReference type="SMART" id="SM00184">
    <property type="entry name" value="RING"/>
    <property type="match status" value="6"/>
</dbReference>
<feature type="compositionally biased region" description="Polar residues" evidence="28">
    <location>
        <begin position="3157"/>
        <end position="3170"/>
    </location>
</feature>
<keyword evidence="16 27" id="KW-0175">Coiled coil</keyword>
<dbReference type="InterPro" id="IPR037890">
    <property type="entry name" value="SET_KMT2D"/>
</dbReference>
<feature type="compositionally biased region" description="Low complexity" evidence="28">
    <location>
        <begin position="4082"/>
        <end position="4107"/>
    </location>
</feature>
<feature type="compositionally biased region" description="Basic residues" evidence="28">
    <location>
        <begin position="1762"/>
        <end position="1771"/>
    </location>
</feature>
<dbReference type="Pfam" id="PF00856">
    <property type="entry name" value="SET"/>
    <property type="match status" value="1"/>
</dbReference>
<dbReference type="SUPFAM" id="SSF47095">
    <property type="entry name" value="HMG-box"/>
    <property type="match status" value="1"/>
</dbReference>
<dbReference type="Gene3D" id="2.170.270.10">
    <property type="entry name" value="SET domain"/>
    <property type="match status" value="1"/>
</dbReference>
<dbReference type="Pfam" id="PF00628">
    <property type="entry name" value="PHD"/>
    <property type="match status" value="4"/>
</dbReference>
<evidence type="ECO:0000256" key="8">
    <source>
        <dbReference type="ARBA" id="ARBA00022723"/>
    </source>
</evidence>
<feature type="compositionally biased region" description="Low complexity" evidence="28">
    <location>
        <begin position="2716"/>
        <end position="2731"/>
    </location>
</feature>
<feature type="region of interest" description="Disordered" evidence="28">
    <location>
        <begin position="3468"/>
        <end position="3505"/>
    </location>
</feature>
<dbReference type="PANTHER" id="PTHR45888">
    <property type="entry name" value="HL01030P-RELATED"/>
    <property type="match status" value="1"/>
</dbReference>
<feature type="compositionally biased region" description="Low complexity" evidence="28">
    <location>
        <begin position="4301"/>
        <end position="4315"/>
    </location>
</feature>
<dbReference type="STRING" id="9713.A0A2U3XCZ6"/>
<accession>A0A2U3XCZ6</accession>
<keyword evidence="15" id="KW-0805">Transcription regulation</keyword>
<feature type="compositionally biased region" description="Basic residues" evidence="28">
    <location>
        <begin position="1711"/>
        <end position="1721"/>
    </location>
</feature>
<dbReference type="Proteomes" id="UP000245341">
    <property type="component" value="Unplaced"/>
</dbReference>
<dbReference type="InterPro" id="IPR041961">
    <property type="entry name" value="KMT2D_ePHD1"/>
</dbReference>
<feature type="compositionally biased region" description="Low complexity" evidence="28">
    <location>
        <begin position="2599"/>
        <end position="2609"/>
    </location>
</feature>
<dbReference type="InterPro" id="IPR011011">
    <property type="entry name" value="Znf_FYVE_PHD"/>
</dbReference>
<dbReference type="InterPro" id="IPR041964">
    <property type="entry name" value="KMT2D_ePHD2"/>
</dbReference>
<feature type="compositionally biased region" description="Basic and acidic residues" evidence="28">
    <location>
        <begin position="1684"/>
        <end position="1694"/>
    </location>
</feature>
<dbReference type="PROSITE" id="PS51542">
    <property type="entry name" value="FYRN"/>
    <property type="match status" value="1"/>
</dbReference>
<feature type="region of interest" description="Disordered" evidence="28">
    <location>
        <begin position="1349"/>
        <end position="1368"/>
    </location>
</feature>
<feature type="region of interest" description="Disordered" evidence="28">
    <location>
        <begin position="1802"/>
        <end position="2010"/>
    </location>
</feature>
<dbReference type="Pfam" id="PF05965">
    <property type="entry name" value="FYRC"/>
    <property type="match status" value="1"/>
</dbReference>
<feature type="compositionally biased region" description="Basic and acidic residues" evidence="28">
    <location>
        <begin position="1069"/>
        <end position="1089"/>
    </location>
</feature>
<dbReference type="GO" id="GO:0045944">
    <property type="term" value="P:positive regulation of transcription by RNA polymerase II"/>
    <property type="evidence" value="ECO:0007669"/>
    <property type="project" value="TreeGrafter"/>
</dbReference>
<feature type="domain" description="Post-SET" evidence="32">
    <location>
        <begin position="5536"/>
        <end position="5552"/>
    </location>
</feature>
<feature type="compositionally biased region" description="Low complexity" evidence="28">
    <location>
        <begin position="4947"/>
        <end position="4956"/>
    </location>
</feature>
<evidence type="ECO:0000256" key="24">
    <source>
        <dbReference type="ARBA" id="ARBA00080064"/>
    </source>
</evidence>
<dbReference type="CDD" id="cd15509">
    <property type="entry name" value="PHD1_KMT2C_like"/>
    <property type="match status" value="1"/>
</dbReference>
<evidence type="ECO:0000256" key="28">
    <source>
        <dbReference type="SAM" id="MobiDB-lite"/>
    </source>
</evidence>
<feature type="region of interest" description="Disordered" evidence="28">
    <location>
        <begin position="4629"/>
        <end position="4733"/>
    </location>
</feature>
<feature type="compositionally biased region" description="Pro residues" evidence="28">
    <location>
        <begin position="4923"/>
        <end position="4946"/>
    </location>
</feature>
<feature type="region of interest" description="Disordered" evidence="28">
    <location>
        <begin position="436"/>
        <end position="1197"/>
    </location>
</feature>
<dbReference type="InterPro" id="IPR003889">
    <property type="entry name" value="FYrich_C"/>
</dbReference>
<dbReference type="KEGG" id="lww:102742632"/>
<keyword evidence="5" id="KW-0489">Methyltransferase</keyword>
<dbReference type="GeneID" id="102742632"/>
<evidence type="ECO:0000256" key="15">
    <source>
        <dbReference type="ARBA" id="ARBA00023015"/>
    </source>
</evidence>
<dbReference type="FunFam" id="3.30.40.10:FF:000329">
    <property type="entry name" value="Histone-lysine N-methyltransferase 2D"/>
    <property type="match status" value="1"/>
</dbReference>
<keyword evidence="7" id="KW-0949">S-adenosyl-L-methionine</keyword>
<dbReference type="FunFam" id="3.30.40.10:FF:000002">
    <property type="entry name" value="Histone-lysine N-methyltransferase"/>
    <property type="match status" value="1"/>
</dbReference>
<evidence type="ECO:0000256" key="3">
    <source>
        <dbReference type="ARBA" id="ARBA00022499"/>
    </source>
</evidence>
<feature type="compositionally biased region" description="Low complexity" evidence="28">
    <location>
        <begin position="902"/>
        <end position="912"/>
    </location>
</feature>
<name>A0A2U3XCZ6_LEPWE</name>
<gene>
    <name evidence="35" type="primary">KMT2D</name>
</gene>
<feature type="compositionally biased region" description="Polar residues" evidence="28">
    <location>
        <begin position="1139"/>
        <end position="1151"/>
    </location>
</feature>
<evidence type="ECO:0000256" key="4">
    <source>
        <dbReference type="ARBA" id="ARBA00022553"/>
    </source>
</evidence>
<evidence type="ECO:0000313" key="34">
    <source>
        <dbReference type="Proteomes" id="UP000245341"/>
    </source>
</evidence>
<feature type="compositionally biased region" description="Pro residues" evidence="28">
    <location>
        <begin position="536"/>
        <end position="577"/>
    </location>
</feature>
<dbReference type="FunFam" id="3.30.40.10:FF:000080">
    <property type="entry name" value="Histone-lysine N-methyltransferase 2C"/>
    <property type="match status" value="1"/>
</dbReference>
<evidence type="ECO:0000256" key="26">
    <source>
        <dbReference type="PROSITE-ProRule" id="PRU00175"/>
    </source>
</evidence>
<feature type="compositionally biased region" description="Gly residues" evidence="28">
    <location>
        <begin position="3690"/>
        <end position="3699"/>
    </location>
</feature>
<feature type="compositionally biased region" description="Low complexity" evidence="28">
    <location>
        <begin position="633"/>
        <end position="644"/>
    </location>
</feature>
<keyword evidence="34" id="KW-1185">Reference proteome</keyword>
<comment type="catalytic activity">
    <reaction evidence="20">
        <text>L-lysyl(4)-[histone H3] + S-adenosyl-L-methionine = N(6)-methyl-L-lysyl(4)-[histone H3] + S-adenosyl-L-homocysteine + H(+)</text>
        <dbReference type="Rhea" id="RHEA:60264"/>
        <dbReference type="Rhea" id="RHEA-COMP:15543"/>
        <dbReference type="Rhea" id="RHEA-COMP:15547"/>
        <dbReference type="ChEBI" id="CHEBI:15378"/>
        <dbReference type="ChEBI" id="CHEBI:29969"/>
        <dbReference type="ChEBI" id="CHEBI:57856"/>
        <dbReference type="ChEBI" id="CHEBI:59789"/>
        <dbReference type="ChEBI" id="CHEBI:61929"/>
        <dbReference type="EC" id="2.1.1.364"/>
    </reaction>
    <physiologicalReaction direction="left-to-right" evidence="20">
        <dbReference type="Rhea" id="RHEA:60265"/>
    </physiologicalReaction>
</comment>
<feature type="compositionally biased region" description="Pro residues" evidence="28">
    <location>
        <begin position="938"/>
        <end position="949"/>
    </location>
</feature>
<keyword evidence="13" id="KW-0156">Chromatin regulator</keyword>
<feature type="region of interest" description="Disordered" evidence="28">
    <location>
        <begin position="366"/>
        <end position="385"/>
    </location>
</feature>
<feature type="domain" description="PHD-type" evidence="29">
    <location>
        <begin position="273"/>
        <end position="323"/>
    </location>
</feature>
<feature type="region of interest" description="Disordered" evidence="28">
    <location>
        <begin position="1221"/>
        <end position="1341"/>
    </location>
</feature>
<keyword evidence="3" id="KW-1017">Isopeptide bond</keyword>
<keyword evidence="4" id="KW-0597">Phosphoprotein</keyword>
<feature type="region of interest" description="Disordered" evidence="28">
    <location>
        <begin position="3768"/>
        <end position="3802"/>
    </location>
</feature>
<evidence type="ECO:0000256" key="16">
    <source>
        <dbReference type="ARBA" id="ARBA00023054"/>
    </source>
</evidence>
<feature type="compositionally biased region" description="Low complexity" evidence="28">
    <location>
        <begin position="3634"/>
        <end position="3646"/>
    </location>
</feature>
<evidence type="ECO:0000256" key="12">
    <source>
        <dbReference type="ARBA" id="ARBA00022843"/>
    </source>
</evidence>
<feature type="region of interest" description="Disordered" evidence="28">
    <location>
        <begin position="395"/>
        <end position="416"/>
    </location>
</feature>
<evidence type="ECO:0000259" key="31">
    <source>
        <dbReference type="PROSITE" id="PS50280"/>
    </source>
</evidence>
<feature type="compositionally biased region" description="Low complexity" evidence="28">
    <location>
        <begin position="3310"/>
        <end position="3321"/>
    </location>
</feature>
<feature type="compositionally biased region" description="Low complexity" evidence="28">
    <location>
        <begin position="3207"/>
        <end position="3217"/>
    </location>
</feature>
<sequence length="5552" mass="594521">MDSQKPPGEDKDSEPAADGPAASEESGTTEPDLPNPHVGEVSVPSSGGPRLQEPPQDCSGGPVRRCALCNCGEPSLHGQRELRRFELPFDWPQCPVVSPGGSPGPNEAALPSEDLSQIGFPEGLTPAHLGEPGGSCWAHHWCAVWSAGVWGQEGPELCGVDKAIFSGISQRCSHCTRLGASIPCRSPGCARLYHFPCATASGSFLSMKTLQLLCPEHSEGAAHLEEARCAVCEGPGELCDLFFCTSCGHHYHGACLDTALTARKRAGWQCPECKVCQACRKPGNDSKMLVCETCDKGYHTFCLKPPMEQLPAHSWKCKACRVCRACGAGSAELNPNSEWFENYSLCHRCHKAQGGQLVSSVAEQHPPVCSRFSPPEPGDTPTDEPEALYIACQGQPKGGHVTSMQPKEPGPLQCEAKPLGRAGAQLEPRLEVPLNEEMPLLPPPEESPLSPPPEESPTSPPPEASRLSPPPEESPLSPPPEESPLSPPPESSPFSPLEESPFSPPQESPPSPPLETPLSPPPEASPLSPPFEESPLSPPPEELPTSPPPEASRLSPPPEESPMSPPPEESPMSPPPEASRLFPPFEESPLSPPPEESPLSPPPEASRLSPPPEDSPMSPPPEDSPMSPPPEVSRLSPLPEVSRLSPPPEESPLSPPPEESPTSPPPEASRLFPPPEDSPTSPPPEDSPASPPPEDLLVTLPLEESSLLPLPEEPRLSPRPEELCLSPRPEEPRLSPRPEEPHLSPALEEPCLSPAPEELRLSPWLEEPRLSPRPEKPCLSPAPEELHLSLGPEEPCLSPRPEEPRLSPRPEEPRLSPRPEEPRLSPRPEEPRLSPRPEEPRLSPRPEEPRLSPRPEEPRLFPRPEEPRLSPRPEEPPEEPGLCPAPEELPLFLPPGEPPLSPLLGEPALSEPGGPPLSPLPEELPLSPSGEPSLSPQLMPPDPLPPPLSPIITAVAPPALSPLGELEYPFGAKGDSDPESPLAAPILETPISPPPEANCTDPEPVPPMILPPSPGSPMGPASPILMEPLPSRCSPLLQHSLPPQNSPPSQCSLPALPLSIPSPLSPMEKAVEVSDEAELHEMETEKVPEPECPALEPSPTSPLPSPMGNLSCPAPSPAPALDDFSGLGEDTAPLDGTDTPGSQAEAGQTPGSLAGELKGSPVLLDPEELAPVTPMEVYGPEGKQAGQGSPCEEQEGLRVPVAPTPPALIKSDIVNEISNLSQGDASASFPGSEPLLGSPDPEGGGSLSMELGVSTDVSPARDEGSLRLCTDSLPETDDSLLCDAGTAIGGGKAEGDKGRRRSSPARSRIKQGRSSSFPGRRRPRGGAHGGRGRGRARLKSTTSSIETLVVADIDSSPSKEEEDDDDDTMQNTVVLFSNTDKFVLMQDMCVVCGSFGRGAEGHLLACSQCSQCYHPYCVNSKITKVMLLKGWRCVECIVCEVCGQASDPSRLLLCDDCDISYHTYCLDPPLLTVPKGGWKCKWCVSCMQCGAASPGFHCEWQNSYTHCGPCASLVTCPICHAPYVEEDLLIQCRHCERWMHAGCESLFTEDDVEQAADEGFDCVSCQPYVVKPAAPVAPPELVPMKVKEPEPQYFRFEGVWLTETGMAVLRTLTMSPLHKRRQRRARLGLPGEAGLECSEPSDALGPDDKKDGDLDPDELLKGEGGVEHMECEMKLEGPVSPDVEPGREETEESKKRKRKPYRPGIGGFMVRQRKSHTRVKKGPAAQTEVLSGDGQPDEVMPADLPVEGPVDQSLADGDEKKKQQRRGRKKSKLEDMFPAYLQEAFFGKELLDLSRKALFAVGVGRPSFGLGTPKAKGDGGSDRKELPSSQKGDDCPDVADEESRGPEGKADTPGPEDGGVKASPVPSDPEKPGTPGEGMLSSDLDRIPTEELPKMESKDLQQLFKDVLGSEREQHLGCGTPGPDGSRTPLQRPLLQGGLPLGNLPSSSPMDSYPGLCQSPFLDSRERGGFFSPEPGEPDSPWTGSGGTTPSTPTTPTTEGEGDGLSYNQRSLQRWEKDEELGQLSTISPVLYANINFPNLKQDYPDWSSRCKQIMKLWRKVPAADKAPYLQKAKDNRAAHRINKVQKQAESQINKQTKVGDMARKTDRPALHLRIPPQPGALGSPPPAAAPTIFIGSPTTPAGLSTSADGFLKPPAGTVPGPDSPGELFLKLPPQVPAQVPSQDPFGLAPAYALEPRFPTAPPTYPPYPSPTGAPAQPLTLGASSRPGTGQPGEFHTTPPGTPRHQPSTPDPFLKPRCPSLDNLAVPESPGIGGGKAAEPLLSPPPFGESRKALEVKKEELGASSPSYGPPNLGFVDSPSSGPHLGSLELKAPDVFKAPLTPRASQVEPQSPGLGLRPQEPPPAQALAPSSPGHSDIFRPGPYPDPYAQPPLTPRPQPPPPESCCALPPRSLPSDPFSRVPASPQSQSSSQSPLTPRPLSAEAFCPSPVTPRFQSPDPYSRPPSRPQSRDPFAPLHKPPRPQPPEVAFKAGPLAHTPLGAGGFPAALPSGPAGELHAKVPSGQPPNFARSPGTGAFVGTPSPMRFTFPQAVGEPSLKPPVPQPGVPPPHGINSHFGPGPTLGKPQSTNYAVATGNFHPSGSPLGSSSGSTGEGFGLSPLRPPSVLPPPAPDGSLPYLSHGASQRAGITSPVDKREDPGAGMGGSLAAPELPGTQDPGMSNLSQTELEKQRQRQRLRELLIRQQIQRNTLRQEKETAAAAAGAVGPAGSWGAEPSSPAFEQLSRGQAPFAGTQDKSNLVGLPPSKLGGPIVGPGAFPGDDRLSRPPPPATPSSMDVNNRQLVGGSQAFYQRAPYPGSLPLQQQQLWQQQQAAATAATSVRLAMSTRFPSTPGPELGRQALGSPLAGIPTRLPGPGEPVPGPAGPAQFIELRHNVQKGLGPGGAPFPGQGPPQRPRFYPVSEDSHRMAPEGLRGLAVSGLPPQKPSAPPAPELNNSLHPMPHTKGPSLPTGLELVSRPPSGTELGRPPPLALEAGKLPCEDPELDDDFDAHKALEDDEELAHLGLGVDVAKGDDELGTLENLETNDPHLDDLLNGDEFDLLAYTDPELDTGDKKDIFNEHLRLVESANEKAEREALLRGVEPVPLGPEERPPPAADASEPRLASVLPEVKPKVEEGGRHPSPCQFAITTPKVEAAPATTSLGLGLKSGQSVMGSRDTRMGTGPFSSSGHTTEKGPFGATGGPPAHLLTPSPLSGPGGSSLLEKFELESEALTLPGGHAASGDELDKMESSLVASELPLLIEDLLEHEKKELQKKQQLSAQLQPAQQQQQQHSLLSTPGPAQTMSLPHEGSSPSLAGPQQQLALGLGGSRQPGLAQPLMPTQPPAHALQQRLAPSMAMVSNQGHMLSGQHGGQAGLGPQQSSQPVLAQKPMGTMPPSMCIKPQQLAMQQQLANTFFPDTDLDKFAAEDIIDPIAKAKMVALKGIKKVMAQGSIGVAPGMNRQQVSLLAQRLSGGPGSDLQNHVAAGSGQERSAGDPSQPRPNPPTFAQGVINEADQRQYEEWLFHTQQLLQMQLKVLEEQIGVHRKSRKALCAKQRTAKKAGREFPEADAEKLKLVTEQQSKIQKQLDQVRKQQKEHTNLMAEYRNKQQQQQQQQQQQHSAVLALSPSQSPRLLTKLPGQLLPGHGLQPPQGPPGGQAAGLRLPPGGMTLPGQPGGPFLNTSLAQQQQQQHSGGAGALAGPSGGFFPGNLALRSLGPESRLLQERQLQLQQQRMQLAQKLQQQQQQQQHLLGQVAVQQQQQQSLGVQANQALGPKPQGLLPPSSHPGLLVQQLSPQPPQGPQGMLGPAQVAVLQQQQHPGALGPQGPHRQVLLTQSRVLSSPQLAQQAQGLMGHRLVTAQQQQQQQQQQHQHQQQGSMAGLSHLQQGLMPHAGQPKLSAQPMAALQQQQLQQQQQQQQQLQQQQQQQQLQQQQQQQQFQQQQQQQFQQQQQQQFQQQLQQQQQQQQFQQQQQQQPQPQPQQQMGLLNQSRTLLSPPQQPQPQQPQQQGPLGPGMPAKPAQHFSSPGTLGAAVLTGKEQSMVETAVPPEAAEGPSTHQGAPLALGAVPESAATEPGEVKPSLSGDSQLLLVQPQAQPQPSPAQLQPSLRLPGPQQQQVNLLHTAGVGSHGQAGSGSSSEASAMPHLLAQSSVPLGEQPGTMTQNLLGSQQPLGLERPVQNNAGPQPAKAGSVPQSGPGLPGPGVMPTVGQLRAQLQGVLAKNPQLRHLSPQQQQQLQALLMQRQLQQSPAVRQAPPYQEPGAQPSPLQGLLGRQPQLGGFPGSQTGPLQELGAGLRPQGPPRLPAPQGALAAGPVLGPVHPTPPPSSPQEPKRPSSQPPGASPLVPSQLPSEAQLPPTQPGTPKPQGPSLELPPGRVSPAAAQLADTFFGKGLGPWDPPDNLVEAQKPEQSSLVPGHLEQVNGQAVPEPPHLSIKQEPREEPCALGAQAVKREANGEPIGAPGTSNHLLLAGPRSEAGHLLLQKLLRAKNVQLSTGRGPEGLRAEINGHIDSKLAGLEQKLQGTPSNKEDTAGRKPVTPKPKRVQKASDRLVSSRKKLRKEDGVRASEALLKQLKQELSLLPLTEPTITANFSLFAPFGSGCPVNGQCQLRGAFGSGALPTGPDYYSQLLTKNNLSNPPTPPSSLPPTPPPSVQQKMVNGVTPSEELGEHPKDAASARDTEGTLRDASEVKSLDLLAALPTPPHNQTEDVRMESDEDSDSPDSIVPASSPESILGEEATRFPQLGSGRWEQEDRALSPVIPIIPRASIPVFPDTKPYGALDLEAPGKLPATAWEKGKGSEVSVMLTVSAAAAKNLNGVMVAVAELLSMKIPNSYEVLFPESPARAGIEPKKGEAEGPGGKEKGLGGKNPEAGPDWLKQFDAVLPGYTLKSQLDILSLLKQESPAPEPPTQHSYTYNVSNLDVRQLSAPPPEEPSPPPSPLAPSPASPPAEPLVELPAEPSAEPPVPSPLPLASSPESARPKPRARPPEEGEDSRPPRLKKWKGVRWKRLRLLLTIQKGSGRQEDEREVAEFMEQLGTALRPDKVPRDMRRCCFCHEEGDGATDGPARLLNLDLDLWVHLNCALWSTEVYETQGGALMNVEVALHRGLLTKCSLCQRTGATSSCNRMRCPSVYHFACAIRAKCMFFKDKTMLCPMHKIKGPCEQELSSFAVFRRVYIERDEVKQIASIIQRGERLHMFRVGGLVFHAIGQLLPHQMADFHSATALYPVGYEATRIYWSLRTNNRRCCYRCSIGENNGRPEFIIKVMEQGLEDLVFADASPQAVWNRIIEPVAAMRKEADMLRLFPEYLKGEELFGLTVHAVLRIAESLPGVESCQNYLFRYGRHPLMELPLMINPTGCARSEPKILTHYKRPHTLNSTSMSKAYQSTFTGETNTPYSKQFVHSKSSQYRRLRTEWKNNVYLARSRIQGLGLYAAKDLEKHTMVIEYIGTIIRNEVANRREKIYEEQNRGIYMFRINNEHVIDATLTGGPARYINHSCAPNCVAEVVTFDKEDKIIIISSRRIPKGEELTYDYQFDFEDDQHKIPCHCGAWNCRKWMN</sequence>
<feature type="compositionally biased region" description="Low complexity" evidence="28">
    <location>
        <begin position="880"/>
        <end position="891"/>
    </location>
</feature>
<feature type="domain" description="PHD-type" evidence="29">
    <location>
        <begin position="1436"/>
        <end position="1486"/>
    </location>
</feature>
<feature type="domain" description="PHD-type" evidence="33">
    <location>
        <begin position="5044"/>
        <end position="5152"/>
    </location>
</feature>
<feature type="compositionally biased region" description="Pro residues" evidence="28">
    <location>
        <begin position="440"/>
        <end position="491"/>
    </location>
</feature>
<feature type="region of interest" description="Disordered" evidence="28">
    <location>
        <begin position="2195"/>
        <end position="2692"/>
    </location>
</feature>
<dbReference type="FunFam" id="1.10.30.10:FF:000009">
    <property type="entry name" value="Histone-lysine N-methyltransferase"/>
    <property type="match status" value="1"/>
</dbReference>
<feature type="compositionally biased region" description="Low complexity" evidence="28">
    <location>
        <begin position="700"/>
        <end position="710"/>
    </location>
</feature>
<evidence type="ECO:0000256" key="23">
    <source>
        <dbReference type="ARBA" id="ARBA00072630"/>
    </source>
</evidence>
<feature type="region of interest" description="Disordered" evidence="28">
    <location>
        <begin position="4841"/>
        <end position="4868"/>
    </location>
</feature>
<feature type="region of interest" description="Disordered" evidence="28">
    <location>
        <begin position="1627"/>
        <end position="1776"/>
    </location>
</feature>
<dbReference type="FunFam" id="2.170.270.10:FF:000075">
    <property type="entry name" value="Histone-lysine N-methyltransferase 2D"/>
    <property type="match status" value="1"/>
</dbReference>
<feature type="coiled-coil region" evidence="27">
    <location>
        <begin position="3900"/>
        <end position="3968"/>
    </location>
</feature>
<dbReference type="EC" id="2.1.1.364" evidence="19"/>
<feature type="region of interest" description="Disordered" evidence="28">
    <location>
        <begin position="1"/>
        <end position="60"/>
    </location>
</feature>
<dbReference type="PROSITE" id="PS51543">
    <property type="entry name" value="FYRC"/>
    <property type="match status" value="1"/>
</dbReference>
<evidence type="ECO:0000256" key="21">
    <source>
        <dbReference type="ARBA" id="ARBA00056994"/>
    </source>
</evidence>
<feature type="compositionally biased region" description="Basic residues" evidence="28">
    <location>
        <begin position="1298"/>
        <end position="1311"/>
    </location>
</feature>
<dbReference type="InterPro" id="IPR003616">
    <property type="entry name" value="Post-SET_dom"/>
</dbReference>
<keyword evidence="12" id="KW-0832">Ubl conjugation</keyword>
<feature type="region of interest" description="Disordered" evidence="28">
    <location>
        <begin position="3157"/>
        <end position="3217"/>
    </location>
</feature>
<dbReference type="PROSITE" id="PS50089">
    <property type="entry name" value="ZF_RING_2"/>
    <property type="match status" value="1"/>
</dbReference>
<feature type="compositionally biased region" description="Pro residues" evidence="28">
    <location>
        <begin position="2199"/>
        <end position="2212"/>
    </location>
</feature>
<feature type="compositionally biased region" description="Low complexity" evidence="28">
    <location>
        <begin position="1929"/>
        <end position="1949"/>
    </location>
</feature>
<keyword evidence="8" id="KW-0479">Metal-binding</keyword>
<dbReference type="PROSITE" id="PS50868">
    <property type="entry name" value="POST_SET"/>
    <property type="match status" value="1"/>
</dbReference>
<dbReference type="FunFam" id="3.30.160.360:FF:000001">
    <property type="entry name" value="Histone-lysine N-methyltransferase"/>
    <property type="match status" value="1"/>
</dbReference>
<feature type="domain" description="PHD-type" evidence="29">
    <location>
        <begin position="1386"/>
        <end position="1439"/>
    </location>
</feature>
<dbReference type="InterPro" id="IPR036910">
    <property type="entry name" value="HMG_box_dom_sf"/>
</dbReference>
<feature type="compositionally biased region" description="Basic and acidic residues" evidence="28">
    <location>
        <begin position="1815"/>
        <end position="1834"/>
    </location>
</feature>
<keyword evidence="11" id="KW-0862">Zinc</keyword>
<feature type="compositionally biased region" description="Low complexity" evidence="28">
    <location>
        <begin position="492"/>
        <end position="501"/>
    </location>
</feature>
<feature type="compositionally biased region" description="Polar residues" evidence="28">
    <location>
        <begin position="1041"/>
        <end position="1051"/>
    </location>
</feature>
<comment type="subcellular location">
    <subcellularLocation>
        <location evidence="1">Nucleus</location>
    </subcellularLocation>
</comment>
<feature type="compositionally biased region" description="Low complexity" evidence="28">
    <location>
        <begin position="1052"/>
        <end position="1066"/>
    </location>
</feature>
<feature type="region of interest" description="Disordered" evidence="28">
    <location>
        <begin position="4218"/>
        <end position="4412"/>
    </location>
</feature>
<dbReference type="CDD" id="cd15695">
    <property type="entry name" value="ePHD1_KMT2D"/>
    <property type="match status" value="1"/>
</dbReference>
<feature type="region of interest" description="Disordered" evidence="28">
    <location>
        <begin position="4518"/>
        <end position="4559"/>
    </location>
</feature>
<feature type="compositionally biased region" description="Pro residues" evidence="28">
    <location>
        <begin position="2381"/>
        <end position="2402"/>
    </location>
</feature>
<dbReference type="InterPro" id="IPR001965">
    <property type="entry name" value="Znf_PHD"/>
</dbReference>
<dbReference type="Gene3D" id="3.30.160.360">
    <property type="match status" value="1"/>
</dbReference>
<feature type="domain" description="RING-type" evidence="30">
    <location>
        <begin position="229"/>
        <end position="274"/>
    </location>
</feature>
<evidence type="ECO:0000256" key="27">
    <source>
        <dbReference type="SAM" id="Coils"/>
    </source>
</evidence>
<evidence type="ECO:0000256" key="14">
    <source>
        <dbReference type="ARBA" id="ARBA00022990"/>
    </source>
</evidence>
<dbReference type="GO" id="GO:0032259">
    <property type="term" value="P:methylation"/>
    <property type="evidence" value="ECO:0007669"/>
    <property type="project" value="UniProtKB-KW"/>
</dbReference>
<evidence type="ECO:0000256" key="25">
    <source>
        <dbReference type="ARBA" id="ARBA00083859"/>
    </source>
</evidence>
<dbReference type="OrthoDB" id="308383at2759"/>
<evidence type="ECO:0000259" key="29">
    <source>
        <dbReference type="PROSITE" id="PS50016"/>
    </source>
</evidence>
<feature type="compositionally biased region" description="Basic and acidic residues" evidence="28">
    <location>
        <begin position="4663"/>
        <end position="4688"/>
    </location>
</feature>
<dbReference type="InterPro" id="IPR009071">
    <property type="entry name" value="HMG_box_dom"/>
</dbReference>
<dbReference type="SUPFAM" id="SSF57903">
    <property type="entry name" value="FYVE/PHD zinc finger"/>
    <property type="match status" value="5"/>
</dbReference>
<evidence type="ECO:0000256" key="17">
    <source>
        <dbReference type="ARBA" id="ARBA00023163"/>
    </source>
</evidence>
<feature type="compositionally biased region" description="Basic and acidic residues" evidence="28">
    <location>
        <begin position="1883"/>
        <end position="1899"/>
    </location>
</feature>
<evidence type="ECO:0000256" key="19">
    <source>
        <dbReference type="ARBA" id="ARBA00023620"/>
    </source>
</evidence>
<dbReference type="PROSITE" id="PS51805">
    <property type="entry name" value="EPHD"/>
    <property type="match status" value="2"/>
</dbReference>
<feature type="compositionally biased region" description="Basic and acidic residues" evidence="28">
    <location>
        <begin position="2289"/>
        <end position="2301"/>
    </location>
</feature>
<feature type="region of interest" description="Disordered" evidence="28">
    <location>
        <begin position="3853"/>
        <end position="3876"/>
    </location>
</feature>
<feature type="compositionally biased region" description="Pro residues" evidence="28">
    <location>
        <begin position="2556"/>
        <end position="2569"/>
    </location>
</feature>
<organism evidence="34 35">
    <name type="scientific">Leptonychotes weddellii</name>
    <name type="common">Weddell seal</name>
    <name type="synonym">Otaria weddellii</name>
    <dbReference type="NCBI Taxonomy" id="9713"/>
    <lineage>
        <taxon>Eukaryota</taxon>
        <taxon>Metazoa</taxon>
        <taxon>Chordata</taxon>
        <taxon>Craniata</taxon>
        <taxon>Vertebrata</taxon>
        <taxon>Euteleostomi</taxon>
        <taxon>Mammalia</taxon>
        <taxon>Eutheria</taxon>
        <taxon>Laurasiatheria</taxon>
        <taxon>Carnivora</taxon>
        <taxon>Caniformia</taxon>
        <taxon>Pinnipedia</taxon>
        <taxon>Phocidae</taxon>
        <taxon>Monachinae</taxon>
        <taxon>Lobodontini</taxon>
        <taxon>Leptonychotes</taxon>
    </lineage>
</organism>
<evidence type="ECO:0000256" key="1">
    <source>
        <dbReference type="ARBA" id="ARBA00004123"/>
    </source>
</evidence>
<evidence type="ECO:0000313" key="35">
    <source>
        <dbReference type="RefSeq" id="XP_006729357.1"/>
    </source>
</evidence>
<dbReference type="GO" id="GO:0008270">
    <property type="term" value="F:zinc ion binding"/>
    <property type="evidence" value="ECO:0007669"/>
    <property type="project" value="UniProtKB-KW"/>
</dbReference>